<reference evidence="1" key="1">
    <citation type="submission" date="2014-11" db="EMBL/GenBank/DDBJ databases">
        <authorList>
            <person name="Amaro Gonzalez C."/>
        </authorList>
    </citation>
    <scope>NUCLEOTIDE SEQUENCE</scope>
</reference>
<name>A0A0E9Q680_ANGAN</name>
<reference evidence="1" key="2">
    <citation type="journal article" date="2015" name="Fish Shellfish Immunol.">
        <title>Early steps in the European eel (Anguilla anguilla)-Vibrio vulnificus interaction in the gills: Role of the RtxA13 toxin.</title>
        <authorList>
            <person name="Callol A."/>
            <person name="Pajuelo D."/>
            <person name="Ebbesson L."/>
            <person name="Teles M."/>
            <person name="MacKenzie S."/>
            <person name="Amaro C."/>
        </authorList>
    </citation>
    <scope>NUCLEOTIDE SEQUENCE</scope>
</reference>
<protein>
    <submittedName>
        <fullName evidence="1">Uncharacterized protein</fullName>
    </submittedName>
</protein>
<proteinExistence type="predicted"/>
<sequence>MKAAKLSSGRSVLAQVTEWCALLLVRYL</sequence>
<dbReference type="AlphaFoldDB" id="A0A0E9Q680"/>
<evidence type="ECO:0000313" key="1">
    <source>
        <dbReference type="EMBL" id="JAH12234.1"/>
    </source>
</evidence>
<accession>A0A0E9Q680</accession>
<dbReference type="EMBL" id="GBXM01096343">
    <property type="protein sequence ID" value="JAH12234.1"/>
    <property type="molecule type" value="Transcribed_RNA"/>
</dbReference>
<organism evidence="1">
    <name type="scientific">Anguilla anguilla</name>
    <name type="common">European freshwater eel</name>
    <name type="synonym">Muraena anguilla</name>
    <dbReference type="NCBI Taxonomy" id="7936"/>
    <lineage>
        <taxon>Eukaryota</taxon>
        <taxon>Metazoa</taxon>
        <taxon>Chordata</taxon>
        <taxon>Craniata</taxon>
        <taxon>Vertebrata</taxon>
        <taxon>Euteleostomi</taxon>
        <taxon>Actinopterygii</taxon>
        <taxon>Neopterygii</taxon>
        <taxon>Teleostei</taxon>
        <taxon>Anguilliformes</taxon>
        <taxon>Anguillidae</taxon>
        <taxon>Anguilla</taxon>
    </lineage>
</organism>